<proteinExistence type="predicted"/>
<gene>
    <name evidence="1" type="ORF">DGAL_LOCUS5906</name>
</gene>
<dbReference type="AlphaFoldDB" id="A0A8J2W390"/>
<protein>
    <submittedName>
        <fullName evidence="1">Uncharacterized protein</fullName>
    </submittedName>
</protein>
<organism evidence="1 2">
    <name type="scientific">Daphnia galeata</name>
    <dbReference type="NCBI Taxonomy" id="27404"/>
    <lineage>
        <taxon>Eukaryota</taxon>
        <taxon>Metazoa</taxon>
        <taxon>Ecdysozoa</taxon>
        <taxon>Arthropoda</taxon>
        <taxon>Crustacea</taxon>
        <taxon>Branchiopoda</taxon>
        <taxon>Diplostraca</taxon>
        <taxon>Cladocera</taxon>
        <taxon>Anomopoda</taxon>
        <taxon>Daphniidae</taxon>
        <taxon>Daphnia</taxon>
    </lineage>
</organism>
<keyword evidence="2" id="KW-1185">Reference proteome</keyword>
<reference evidence="1" key="1">
    <citation type="submission" date="2021-11" db="EMBL/GenBank/DDBJ databases">
        <authorList>
            <person name="Schell T."/>
        </authorList>
    </citation>
    <scope>NUCLEOTIDE SEQUENCE</scope>
    <source>
        <strain evidence="1">M5</strain>
    </source>
</reference>
<dbReference type="EMBL" id="CAKKLH010000110">
    <property type="protein sequence ID" value="CAH0103338.1"/>
    <property type="molecule type" value="Genomic_DNA"/>
</dbReference>
<evidence type="ECO:0000313" key="2">
    <source>
        <dbReference type="Proteomes" id="UP000789390"/>
    </source>
</evidence>
<evidence type="ECO:0000313" key="1">
    <source>
        <dbReference type="EMBL" id="CAH0103338.1"/>
    </source>
</evidence>
<comment type="caution">
    <text evidence="1">The sequence shown here is derived from an EMBL/GenBank/DDBJ whole genome shotgun (WGS) entry which is preliminary data.</text>
</comment>
<dbReference type="Proteomes" id="UP000789390">
    <property type="component" value="Unassembled WGS sequence"/>
</dbReference>
<name>A0A8J2W390_9CRUS</name>
<accession>A0A8J2W390</accession>
<sequence>MSFTNSFENESKGATATKDIPTSLMSYDTGVFIRFESRFLAFSHLDLGVCCRSILEKNYFYPQMRGTPILPYIQSIALPVLRSLSDS</sequence>